<feature type="transmembrane region" description="Helical" evidence="1">
    <location>
        <begin position="256"/>
        <end position="279"/>
    </location>
</feature>
<feature type="domain" description="Acyltransferase 3" evidence="2">
    <location>
        <begin position="5"/>
        <end position="340"/>
    </location>
</feature>
<name>A0AAW1U0D9_9CUCU</name>
<accession>A0AAW1U0D9</accession>
<keyword evidence="1" id="KW-0472">Membrane</keyword>
<evidence type="ECO:0000256" key="1">
    <source>
        <dbReference type="SAM" id="Phobius"/>
    </source>
</evidence>
<feature type="transmembrane region" description="Helical" evidence="1">
    <location>
        <begin position="112"/>
        <end position="131"/>
    </location>
</feature>
<keyword evidence="1" id="KW-0812">Transmembrane</keyword>
<dbReference type="EMBL" id="JARQZJ010000013">
    <property type="protein sequence ID" value="KAK9872834.1"/>
    <property type="molecule type" value="Genomic_DNA"/>
</dbReference>
<evidence type="ECO:0000313" key="3">
    <source>
        <dbReference type="EMBL" id="KAK9872834.1"/>
    </source>
</evidence>
<gene>
    <name evidence="3" type="ORF">WA026_019619</name>
</gene>
<dbReference type="PANTHER" id="PTHR11161">
    <property type="entry name" value="O-ACYLTRANSFERASE"/>
    <property type="match status" value="1"/>
</dbReference>
<organism evidence="3 4">
    <name type="scientific">Henosepilachna vigintioctopunctata</name>
    <dbReference type="NCBI Taxonomy" id="420089"/>
    <lineage>
        <taxon>Eukaryota</taxon>
        <taxon>Metazoa</taxon>
        <taxon>Ecdysozoa</taxon>
        <taxon>Arthropoda</taxon>
        <taxon>Hexapoda</taxon>
        <taxon>Insecta</taxon>
        <taxon>Pterygota</taxon>
        <taxon>Neoptera</taxon>
        <taxon>Endopterygota</taxon>
        <taxon>Coleoptera</taxon>
        <taxon>Polyphaga</taxon>
        <taxon>Cucujiformia</taxon>
        <taxon>Coccinelloidea</taxon>
        <taxon>Coccinellidae</taxon>
        <taxon>Epilachninae</taxon>
        <taxon>Epilachnini</taxon>
        <taxon>Henosepilachna</taxon>
    </lineage>
</organism>
<proteinExistence type="predicted"/>
<feature type="transmembrane region" description="Helical" evidence="1">
    <location>
        <begin position="217"/>
        <end position="236"/>
    </location>
</feature>
<protein>
    <recommendedName>
        <fullName evidence="2">Acyltransferase 3 domain-containing protein</fullName>
    </recommendedName>
</protein>
<dbReference type="Proteomes" id="UP001431783">
    <property type="component" value="Unassembled WGS sequence"/>
</dbReference>
<dbReference type="InterPro" id="IPR002656">
    <property type="entry name" value="Acyl_transf_3_dom"/>
</dbReference>
<dbReference type="PANTHER" id="PTHR11161:SF0">
    <property type="entry name" value="O-ACYLTRANSFERASE LIKE PROTEIN"/>
    <property type="match status" value="1"/>
</dbReference>
<feature type="transmembrane region" description="Helical" evidence="1">
    <location>
        <begin position="138"/>
        <end position="157"/>
    </location>
</feature>
<comment type="caution">
    <text evidence="3">The sequence shown here is derived from an EMBL/GenBank/DDBJ whole genome shotgun (WGS) entry which is preliminary data.</text>
</comment>
<keyword evidence="4" id="KW-1185">Reference proteome</keyword>
<dbReference type="AlphaFoldDB" id="A0AAW1U0D9"/>
<feature type="transmembrane region" description="Helical" evidence="1">
    <location>
        <begin position="47"/>
        <end position="67"/>
    </location>
</feature>
<dbReference type="Pfam" id="PF01757">
    <property type="entry name" value="Acyl_transf_3"/>
    <property type="match status" value="1"/>
</dbReference>
<feature type="transmembrane region" description="Helical" evidence="1">
    <location>
        <begin position="6"/>
        <end position="26"/>
    </location>
</feature>
<evidence type="ECO:0000313" key="4">
    <source>
        <dbReference type="Proteomes" id="UP001431783"/>
    </source>
</evidence>
<sequence>MVILSATLAVDTFFTVGGLLAVYVSMKSQPTTVKESFKAVPMHYLHRYIRLTPAYAIVILVVGSGLIKYMTDGPMLGILDASIESCAQKWWSALLYIQNYLGSRDQCILQSWYLSIDFQLFLLTPFILIPLKRCPKYVLPSMAVLVVIGIAIPFYLGYSKNLAGIGPGMASPGYDDYYNHTHTRFAPYIVGMILGYYMCKMKKDQKILKFNRVKLSFFWIILLGGLLFCIFDGAKFTKDESNKWLDGFYLGFNRTLWSVIVSFIILLCCTGNGGVINLFLSHPVFEVVSKLTYSMYLIHYIFILTVTASTRNVMHFTNFMTLYQFCAYFSIVLIISVLFSLLFEIPMLTIEKIIFPRNEKKV</sequence>
<dbReference type="GO" id="GO:0016747">
    <property type="term" value="F:acyltransferase activity, transferring groups other than amino-acyl groups"/>
    <property type="evidence" value="ECO:0007669"/>
    <property type="project" value="InterPro"/>
</dbReference>
<feature type="transmembrane region" description="Helical" evidence="1">
    <location>
        <begin position="322"/>
        <end position="343"/>
    </location>
</feature>
<keyword evidence="1" id="KW-1133">Transmembrane helix</keyword>
<reference evidence="3 4" key="1">
    <citation type="submission" date="2023-03" db="EMBL/GenBank/DDBJ databases">
        <title>Genome insight into feeding habits of ladybird beetles.</title>
        <authorList>
            <person name="Li H.-S."/>
            <person name="Huang Y.-H."/>
            <person name="Pang H."/>
        </authorList>
    </citation>
    <scope>NUCLEOTIDE SEQUENCE [LARGE SCALE GENOMIC DNA]</scope>
    <source>
        <strain evidence="3">SYSU_2023b</strain>
        <tissue evidence="3">Whole body</tissue>
    </source>
</reference>
<evidence type="ECO:0000259" key="2">
    <source>
        <dbReference type="Pfam" id="PF01757"/>
    </source>
</evidence>
<dbReference type="InterPro" id="IPR052728">
    <property type="entry name" value="O2_lipid_transport_reg"/>
</dbReference>
<feature type="transmembrane region" description="Helical" evidence="1">
    <location>
        <begin position="291"/>
        <end position="310"/>
    </location>
</feature>
<feature type="transmembrane region" description="Helical" evidence="1">
    <location>
        <begin position="177"/>
        <end position="197"/>
    </location>
</feature>